<evidence type="ECO:0000313" key="2">
    <source>
        <dbReference type="Proteomes" id="UP001145114"/>
    </source>
</evidence>
<keyword evidence="2" id="KW-1185">Reference proteome</keyword>
<reference evidence="1" key="1">
    <citation type="submission" date="2022-06" db="EMBL/GenBank/DDBJ databases">
        <title>Phylogenomic reconstructions and comparative analyses of Kickxellomycotina fungi.</title>
        <authorList>
            <person name="Reynolds N.K."/>
            <person name="Stajich J.E."/>
            <person name="Barry K."/>
            <person name="Grigoriev I.V."/>
            <person name="Crous P."/>
            <person name="Smith M.E."/>
        </authorList>
    </citation>
    <scope>NUCLEOTIDE SEQUENCE</scope>
    <source>
        <strain evidence="1">RSA 2271</strain>
    </source>
</reference>
<proteinExistence type="predicted"/>
<organism evidence="1 2">
    <name type="scientific">Spiromyces aspiralis</name>
    <dbReference type="NCBI Taxonomy" id="68401"/>
    <lineage>
        <taxon>Eukaryota</taxon>
        <taxon>Fungi</taxon>
        <taxon>Fungi incertae sedis</taxon>
        <taxon>Zoopagomycota</taxon>
        <taxon>Kickxellomycotina</taxon>
        <taxon>Kickxellomycetes</taxon>
        <taxon>Kickxellales</taxon>
        <taxon>Kickxellaceae</taxon>
        <taxon>Spiromyces</taxon>
    </lineage>
</organism>
<evidence type="ECO:0000313" key="1">
    <source>
        <dbReference type="EMBL" id="KAJ1673829.1"/>
    </source>
</evidence>
<sequence>MPSILQFTGTHIRQFLEDYEALAMQMQYSNREKAHRVVDYVVPEIQDSIYYTIQYEDEDWPALQAHLIKRHNSPDCTHFQQELNELTSDKWSIKD</sequence>
<dbReference type="Proteomes" id="UP001145114">
    <property type="component" value="Unassembled WGS sequence"/>
</dbReference>
<feature type="non-terminal residue" evidence="1">
    <location>
        <position position="95"/>
    </location>
</feature>
<dbReference type="EMBL" id="JAMZIH010006523">
    <property type="protein sequence ID" value="KAJ1673829.1"/>
    <property type="molecule type" value="Genomic_DNA"/>
</dbReference>
<accession>A0ACC1HBA6</accession>
<protein>
    <submittedName>
        <fullName evidence="1">Uncharacterized protein</fullName>
    </submittedName>
</protein>
<gene>
    <name evidence="1" type="ORF">EV182_004478</name>
</gene>
<name>A0ACC1HBA6_9FUNG</name>
<comment type="caution">
    <text evidence="1">The sequence shown here is derived from an EMBL/GenBank/DDBJ whole genome shotgun (WGS) entry which is preliminary data.</text>
</comment>